<organism evidence="1 2">
    <name type="scientific">Alistipes finegoldii</name>
    <dbReference type="NCBI Taxonomy" id="214856"/>
    <lineage>
        <taxon>Bacteria</taxon>
        <taxon>Pseudomonadati</taxon>
        <taxon>Bacteroidota</taxon>
        <taxon>Bacteroidia</taxon>
        <taxon>Bacteroidales</taxon>
        <taxon>Rikenellaceae</taxon>
        <taxon>Alistipes</taxon>
    </lineage>
</organism>
<accession>A0ABQ6RZU9</accession>
<gene>
    <name evidence="1" type="primary">terL</name>
    <name evidence="1" type="ORF">F2A26_14320</name>
</gene>
<dbReference type="Proteomes" id="UP000324870">
    <property type="component" value="Unassembled WGS sequence"/>
</dbReference>
<proteinExistence type="predicted"/>
<evidence type="ECO:0000313" key="1">
    <source>
        <dbReference type="EMBL" id="KAA3157596.1"/>
    </source>
</evidence>
<protein>
    <submittedName>
        <fullName evidence="1">Phage terminase large subunit</fullName>
    </submittedName>
</protein>
<evidence type="ECO:0000313" key="2">
    <source>
        <dbReference type="Proteomes" id="UP000324870"/>
    </source>
</evidence>
<reference evidence="1 2" key="1">
    <citation type="journal article" date="2019" name="Nat. Med.">
        <title>A library of human gut bacterial isolates paired with longitudinal multiomics data enables mechanistic microbiome research.</title>
        <authorList>
            <person name="Poyet M."/>
            <person name="Groussin M."/>
            <person name="Gibbons S.M."/>
            <person name="Avila-Pacheco J."/>
            <person name="Jiang X."/>
            <person name="Kearney S.M."/>
            <person name="Perrotta A.R."/>
            <person name="Berdy B."/>
            <person name="Zhao S."/>
            <person name="Lieberman T.D."/>
            <person name="Swanson P.K."/>
            <person name="Smith M."/>
            <person name="Roesemann S."/>
            <person name="Alexander J.E."/>
            <person name="Rich S.A."/>
            <person name="Livny J."/>
            <person name="Vlamakis H."/>
            <person name="Clish C."/>
            <person name="Bullock K."/>
            <person name="Deik A."/>
            <person name="Scott J."/>
            <person name="Pierce K.A."/>
            <person name="Xavier R.J."/>
            <person name="Alm E.J."/>
        </authorList>
    </citation>
    <scope>NUCLEOTIDE SEQUENCE [LARGE SCALE GENOMIC DNA]</scope>
    <source>
        <strain evidence="1 2">BIOML-A1</strain>
    </source>
</reference>
<dbReference type="NCBIfam" id="TIGR01630">
    <property type="entry name" value="psiM2_ORF9"/>
    <property type="match status" value="1"/>
</dbReference>
<dbReference type="EMBL" id="VVND01000043">
    <property type="protein sequence ID" value="KAA3157596.1"/>
    <property type="molecule type" value="Genomic_DNA"/>
</dbReference>
<comment type="caution">
    <text evidence="1">The sequence shown here is derived from an EMBL/GenBank/DDBJ whole genome shotgun (WGS) entry which is preliminary data.</text>
</comment>
<sequence length="474" mass="53584">MNDYSGVGDLLIKEGCLAFTAVMFEAVNKHPFRIAPHHRVICHKLDQVLRGEHPTNRLMFNIPPRHSKTELAVVSFSSLGVAIIPRSEFIHLSSSDQLTTRNVTNIRRIMEDPNYRAFFPQVELSNNAKGSISTSDGGVMYAAPFMGQITGFGCGKLGAQDFSGAMCIDDPMKAQDSCSSTTKARIGELWTSTFKNRLNDVRTPGIVTAQRLAVDDFCGYLLELEGTIEEGGEWDVIKFPAIVDDGLPTEHALWEGRFALDKLKRYRESDPFTFETQYMQNPKPIEGLMYREFRTYDVIPYSQSTIHKNYTDTADTGSDYLCSICYDELPEGNYVTDVLYTKKPMEYTEPKTAEMLAKNKTEIANIESNNGGRGFARNVERILREMNITRTTISCFTQTANKQVRIFTKSADVNNITYFPTGWDKRWPEFYRAITGYMKEGGNANDDAPDALTGCYEKRSTPLRDDDLNDINIW</sequence>
<name>A0ABQ6RZU9_9BACT</name>
<dbReference type="InterPro" id="IPR006517">
    <property type="entry name" value="Phage_terminase_lsu-like_C"/>
</dbReference>
<keyword evidence="2" id="KW-1185">Reference proteome</keyword>